<organism evidence="2">
    <name type="scientific">Fagus sylvatica</name>
    <name type="common">Beechnut</name>
    <dbReference type="NCBI Taxonomy" id="28930"/>
    <lineage>
        <taxon>Eukaryota</taxon>
        <taxon>Viridiplantae</taxon>
        <taxon>Streptophyta</taxon>
        <taxon>Embryophyta</taxon>
        <taxon>Tracheophyta</taxon>
        <taxon>Spermatophyta</taxon>
        <taxon>Magnoliopsida</taxon>
        <taxon>eudicotyledons</taxon>
        <taxon>Gunneridae</taxon>
        <taxon>Pentapetalae</taxon>
        <taxon>rosids</taxon>
        <taxon>fabids</taxon>
        <taxon>Fagales</taxon>
        <taxon>Fagaceae</taxon>
        <taxon>Fagus</taxon>
    </lineage>
</organism>
<gene>
    <name evidence="2" type="ORF">FSB_LOCUS49120</name>
</gene>
<accession>A0A2N9IA08</accession>
<dbReference type="EMBL" id="OIVN01005177">
    <property type="protein sequence ID" value="SPD21238.1"/>
    <property type="molecule type" value="Genomic_DNA"/>
</dbReference>
<evidence type="ECO:0000313" key="2">
    <source>
        <dbReference type="EMBL" id="SPD21238.1"/>
    </source>
</evidence>
<reference evidence="2" key="1">
    <citation type="submission" date="2018-02" db="EMBL/GenBank/DDBJ databases">
        <authorList>
            <person name="Cohen D.B."/>
            <person name="Kent A.D."/>
        </authorList>
    </citation>
    <scope>NUCLEOTIDE SEQUENCE</scope>
</reference>
<proteinExistence type="predicted"/>
<sequence length="90" mass="10409">MKTLECFQMIDLGSGAGDFVGDGQPKRRGGTVWRRRHSGSGVEMEEWTKSILKKQMKERSQERMIAWRQRCRRRAWRKGRRLGGGGLEAT</sequence>
<dbReference type="AlphaFoldDB" id="A0A2N9IA08"/>
<evidence type="ECO:0000256" key="1">
    <source>
        <dbReference type="SAM" id="MobiDB-lite"/>
    </source>
</evidence>
<name>A0A2N9IA08_FAGSY</name>
<protein>
    <submittedName>
        <fullName evidence="2">Uncharacterized protein</fullName>
    </submittedName>
</protein>
<feature type="compositionally biased region" description="Basic residues" evidence="1">
    <location>
        <begin position="26"/>
        <end position="37"/>
    </location>
</feature>
<feature type="region of interest" description="Disordered" evidence="1">
    <location>
        <begin position="18"/>
        <end position="37"/>
    </location>
</feature>